<protein>
    <submittedName>
        <fullName evidence="1">Uncharacterized protein</fullName>
    </submittedName>
</protein>
<organism evidence="1 2">
    <name type="scientific">Petrolisthes cinctipes</name>
    <name type="common">Flat porcelain crab</name>
    <dbReference type="NCBI Taxonomy" id="88211"/>
    <lineage>
        <taxon>Eukaryota</taxon>
        <taxon>Metazoa</taxon>
        <taxon>Ecdysozoa</taxon>
        <taxon>Arthropoda</taxon>
        <taxon>Crustacea</taxon>
        <taxon>Multicrustacea</taxon>
        <taxon>Malacostraca</taxon>
        <taxon>Eumalacostraca</taxon>
        <taxon>Eucarida</taxon>
        <taxon>Decapoda</taxon>
        <taxon>Pleocyemata</taxon>
        <taxon>Anomura</taxon>
        <taxon>Galatheoidea</taxon>
        <taxon>Porcellanidae</taxon>
        <taxon>Petrolisthes</taxon>
    </lineage>
</organism>
<dbReference type="EMBL" id="JAWQEG010004141">
    <property type="protein sequence ID" value="KAK3862851.1"/>
    <property type="molecule type" value="Genomic_DNA"/>
</dbReference>
<proteinExistence type="predicted"/>
<comment type="caution">
    <text evidence="1">The sequence shown here is derived from an EMBL/GenBank/DDBJ whole genome shotgun (WGS) entry which is preliminary data.</text>
</comment>
<name>A0AAE1K188_PETCI</name>
<accession>A0AAE1K188</accession>
<gene>
    <name evidence="1" type="ORF">Pcinc_031323</name>
</gene>
<reference evidence="1" key="1">
    <citation type="submission" date="2023-10" db="EMBL/GenBank/DDBJ databases">
        <title>Genome assemblies of two species of porcelain crab, Petrolisthes cinctipes and Petrolisthes manimaculis (Anomura: Porcellanidae).</title>
        <authorList>
            <person name="Angst P."/>
        </authorList>
    </citation>
    <scope>NUCLEOTIDE SEQUENCE</scope>
    <source>
        <strain evidence="1">PB745_01</strain>
        <tissue evidence="1">Gill</tissue>
    </source>
</reference>
<sequence>MDEGISLYFSVITLHAEFNTPNTTPSPQPPITLHYPSSTITPLYPSSTITPPSLSSFPEFQTPLFQPSSHPSTSTSVFFLFIYTPSNSTDNILLFHLHPSIKFYIAY</sequence>
<dbReference type="Proteomes" id="UP001286313">
    <property type="component" value="Unassembled WGS sequence"/>
</dbReference>
<dbReference type="AlphaFoldDB" id="A0AAE1K188"/>
<evidence type="ECO:0000313" key="2">
    <source>
        <dbReference type="Proteomes" id="UP001286313"/>
    </source>
</evidence>
<keyword evidence="2" id="KW-1185">Reference proteome</keyword>
<evidence type="ECO:0000313" key="1">
    <source>
        <dbReference type="EMBL" id="KAK3862851.1"/>
    </source>
</evidence>